<keyword evidence="1" id="KW-0378">Hydrolase</keyword>
<protein>
    <submittedName>
        <fullName evidence="1">NUDIX hydrolase</fullName>
    </submittedName>
</protein>
<dbReference type="Proteomes" id="UP000278398">
    <property type="component" value="Unassembled WGS sequence"/>
</dbReference>
<dbReference type="EMBL" id="RWKW01000080">
    <property type="protein sequence ID" value="RST84720.1"/>
    <property type="molecule type" value="Genomic_DNA"/>
</dbReference>
<dbReference type="InterPro" id="IPR015797">
    <property type="entry name" value="NUDIX_hydrolase-like_dom_sf"/>
</dbReference>
<name>A0A3R9YQL9_9HYPH</name>
<organism evidence="1 2">
    <name type="scientific">Aquibium carbonis</name>
    <dbReference type="NCBI Taxonomy" id="2495581"/>
    <lineage>
        <taxon>Bacteria</taxon>
        <taxon>Pseudomonadati</taxon>
        <taxon>Pseudomonadota</taxon>
        <taxon>Alphaproteobacteria</taxon>
        <taxon>Hyphomicrobiales</taxon>
        <taxon>Phyllobacteriaceae</taxon>
        <taxon>Aquibium</taxon>
    </lineage>
</organism>
<reference evidence="1 2" key="1">
    <citation type="submission" date="2018-12" db="EMBL/GenBank/DDBJ databases">
        <title>Mesorhizobium carbonis sp. nov., isolated from coal mine water.</title>
        <authorList>
            <person name="Xin W."/>
            <person name="Xu Z."/>
            <person name="Xiang F."/>
            <person name="Zhang J."/>
            <person name="Xi L."/>
            <person name="Liu J."/>
        </authorList>
    </citation>
    <scope>NUCLEOTIDE SEQUENCE [LARGE SCALE GENOMIC DNA]</scope>
    <source>
        <strain evidence="1 2">B2.3</strain>
    </source>
</reference>
<proteinExistence type="predicted"/>
<dbReference type="GO" id="GO:0016787">
    <property type="term" value="F:hydrolase activity"/>
    <property type="evidence" value="ECO:0007669"/>
    <property type="project" value="UniProtKB-KW"/>
</dbReference>
<accession>A0A3R9YQL9</accession>
<sequence>MTTIGFPEDQLLSAREVSLRLADGPHPYETLHADGIEENWQAERSRNATLFDGRTVLFSRVALSDGRLVGDCHDVRYASLLHWRLARRTDLAAHLFAMAMPVTADGAVLTVRMAPWTANAGQVYFAGGSFEPSDFVGGVADIDGNMLREVLEETGLDLAGERREALYRVIRSDRGVIVVRRYALAQTARELALRVRHFVAGETRPEIVEPVLVTRGSPPDPALLPWVRRIVDWHFATPFDE</sequence>
<dbReference type="RefSeq" id="WP_126701579.1">
    <property type="nucleotide sequence ID" value="NZ_RWKW01000080.1"/>
</dbReference>
<evidence type="ECO:0000313" key="2">
    <source>
        <dbReference type="Proteomes" id="UP000278398"/>
    </source>
</evidence>
<gene>
    <name evidence="1" type="ORF">EJC49_19345</name>
</gene>
<comment type="caution">
    <text evidence="1">The sequence shown here is derived from an EMBL/GenBank/DDBJ whole genome shotgun (WGS) entry which is preliminary data.</text>
</comment>
<dbReference type="OrthoDB" id="9806849at2"/>
<evidence type="ECO:0000313" key="1">
    <source>
        <dbReference type="EMBL" id="RST84720.1"/>
    </source>
</evidence>
<keyword evidence="2" id="KW-1185">Reference proteome</keyword>
<dbReference type="Gene3D" id="3.90.79.10">
    <property type="entry name" value="Nucleoside Triphosphate Pyrophosphohydrolase"/>
    <property type="match status" value="1"/>
</dbReference>
<dbReference type="SUPFAM" id="SSF55811">
    <property type="entry name" value="Nudix"/>
    <property type="match status" value="1"/>
</dbReference>
<dbReference type="AlphaFoldDB" id="A0A3R9YQL9"/>